<organism evidence="2 3">
    <name type="scientific">Tetradesmus obliquus</name>
    <name type="common">Green alga</name>
    <name type="synonym">Acutodesmus obliquus</name>
    <dbReference type="NCBI Taxonomy" id="3088"/>
    <lineage>
        <taxon>Eukaryota</taxon>
        <taxon>Viridiplantae</taxon>
        <taxon>Chlorophyta</taxon>
        <taxon>core chlorophytes</taxon>
        <taxon>Chlorophyceae</taxon>
        <taxon>CS clade</taxon>
        <taxon>Sphaeropleales</taxon>
        <taxon>Scenedesmaceae</taxon>
        <taxon>Tetradesmus</taxon>
    </lineage>
</organism>
<dbReference type="EMBL" id="FNXT01001228">
    <property type="protein sequence ID" value="SZX75306.1"/>
    <property type="molecule type" value="Genomic_DNA"/>
</dbReference>
<evidence type="ECO:0000313" key="3">
    <source>
        <dbReference type="Proteomes" id="UP000256970"/>
    </source>
</evidence>
<gene>
    <name evidence="2" type="ORF">BQ4739_LOCUS15593</name>
</gene>
<feature type="region of interest" description="Disordered" evidence="1">
    <location>
        <begin position="48"/>
        <end position="77"/>
    </location>
</feature>
<dbReference type="AlphaFoldDB" id="A0A383WEZ2"/>
<proteinExistence type="predicted"/>
<evidence type="ECO:0000313" key="2">
    <source>
        <dbReference type="EMBL" id="SZX75306.1"/>
    </source>
</evidence>
<accession>A0A383WEZ2</accession>
<reference evidence="2 3" key="1">
    <citation type="submission" date="2016-10" db="EMBL/GenBank/DDBJ databases">
        <authorList>
            <person name="Cai Z."/>
        </authorList>
    </citation>
    <scope>NUCLEOTIDE SEQUENCE [LARGE SCALE GENOMIC DNA]</scope>
</reference>
<sequence length="156" mass="15903">MGSRLQPAGSSLTSSRCITTSAAAAAAAAASDRADWFRQSADLQQLQERVQQALQDTPSSSSSRRSSKRKSSGGSLSAADAAAAYSAASSLAGKQPAAAAPVLQLLAPAWAAALPAASIKDVGDVLVSWSNLQYTDAQLWGSTLKALPRLRESGNG</sequence>
<protein>
    <submittedName>
        <fullName evidence="2">Uncharacterized protein</fullName>
    </submittedName>
</protein>
<feature type="compositionally biased region" description="Low complexity" evidence="1">
    <location>
        <begin position="48"/>
        <end position="64"/>
    </location>
</feature>
<evidence type="ECO:0000256" key="1">
    <source>
        <dbReference type="SAM" id="MobiDB-lite"/>
    </source>
</evidence>
<name>A0A383WEZ2_TETOB</name>
<dbReference type="Proteomes" id="UP000256970">
    <property type="component" value="Unassembled WGS sequence"/>
</dbReference>
<keyword evidence="3" id="KW-1185">Reference proteome</keyword>